<dbReference type="CDD" id="cd03789">
    <property type="entry name" value="GT9_LPS_heptosyltransferase"/>
    <property type="match status" value="1"/>
</dbReference>
<dbReference type="Pfam" id="PF21129">
    <property type="entry name" value="TibC_1st"/>
    <property type="match status" value="1"/>
</dbReference>
<evidence type="ECO:0000256" key="1">
    <source>
        <dbReference type="ARBA" id="ARBA00022676"/>
    </source>
</evidence>
<dbReference type="InterPro" id="IPR002201">
    <property type="entry name" value="Glyco_trans_9"/>
</dbReference>
<comment type="caution">
    <text evidence="4">The sequence shown here is derived from an EMBL/GenBank/DDBJ whole genome shotgun (WGS) entry which is preliminary data.</text>
</comment>
<dbReference type="InterPro" id="IPR049327">
    <property type="entry name" value="TibC/BAHTCr-like_N"/>
</dbReference>
<dbReference type="InterPro" id="IPR051199">
    <property type="entry name" value="LPS_LOS_Heptosyltrfase"/>
</dbReference>
<evidence type="ECO:0000313" key="5">
    <source>
        <dbReference type="Proteomes" id="UP001596103"/>
    </source>
</evidence>
<keyword evidence="1" id="KW-0328">Glycosyltransferase</keyword>
<dbReference type="EMBL" id="JBHSMP010000016">
    <property type="protein sequence ID" value="MFC5429905.1"/>
    <property type="molecule type" value="Genomic_DNA"/>
</dbReference>
<organism evidence="4 5">
    <name type="scientific">Paraburkholderia denitrificans</name>
    <dbReference type="NCBI Taxonomy" id="694025"/>
    <lineage>
        <taxon>Bacteria</taxon>
        <taxon>Pseudomonadati</taxon>
        <taxon>Pseudomonadota</taxon>
        <taxon>Betaproteobacteria</taxon>
        <taxon>Burkholderiales</taxon>
        <taxon>Burkholderiaceae</taxon>
        <taxon>Paraburkholderia</taxon>
    </lineage>
</organism>
<evidence type="ECO:0000259" key="3">
    <source>
        <dbReference type="Pfam" id="PF21129"/>
    </source>
</evidence>
<dbReference type="Gene3D" id="3.40.50.2000">
    <property type="entry name" value="Glycogen Phosphorylase B"/>
    <property type="match status" value="1"/>
</dbReference>
<reference evidence="5" key="1">
    <citation type="journal article" date="2019" name="Int. J. Syst. Evol. Microbiol.">
        <title>The Global Catalogue of Microorganisms (GCM) 10K type strain sequencing project: providing services to taxonomists for standard genome sequencing and annotation.</title>
        <authorList>
            <consortium name="The Broad Institute Genomics Platform"/>
            <consortium name="The Broad Institute Genome Sequencing Center for Infectious Disease"/>
            <person name="Wu L."/>
            <person name="Ma J."/>
        </authorList>
    </citation>
    <scope>NUCLEOTIDE SEQUENCE [LARGE SCALE GENOMIC DNA]</scope>
    <source>
        <strain evidence="5">CCUG 56042</strain>
    </source>
</reference>
<dbReference type="InterPro" id="IPR030929">
    <property type="entry name" value="Aah/TibC-like"/>
</dbReference>
<dbReference type="PANTHER" id="PTHR30160">
    <property type="entry name" value="TETRAACYLDISACCHARIDE 4'-KINASE-RELATED"/>
    <property type="match status" value="1"/>
</dbReference>
<protein>
    <submittedName>
        <fullName evidence="4">Autotransporter strand-loop-strand O-heptosyltransferase</fullName>
    </submittedName>
</protein>
<dbReference type="Proteomes" id="UP001596103">
    <property type="component" value="Unassembled WGS sequence"/>
</dbReference>
<dbReference type="NCBIfam" id="TIGR04414">
    <property type="entry name" value="hepto_Aah_TibC"/>
    <property type="match status" value="1"/>
</dbReference>
<evidence type="ECO:0000313" key="4">
    <source>
        <dbReference type="EMBL" id="MFC5429905.1"/>
    </source>
</evidence>
<accession>A0ABW0JAE7</accession>
<feature type="domain" description="Autotransproter heptosyltransferase TibC/BAHTCr-like N-terminal" evidence="3">
    <location>
        <begin position="42"/>
        <end position="103"/>
    </location>
</feature>
<dbReference type="Pfam" id="PF01075">
    <property type="entry name" value="Glyco_transf_9"/>
    <property type="match status" value="1"/>
</dbReference>
<dbReference type="SUPFAM" id="SSF53756">
    <property type="entry name" value="UDP-Glycosyltransferase/glycogen phosphorylase"/>
    <property type="match status" value="1"/>
</dbReference>
<sequence>MNTPAQILIDSPAAMPPTARASAQPGGYAASLTRSDIPALMGREGVRYDFNHGCRVQVPVAGWRVRMRDLDTNSIVHDETLGAGEVAASRRKYFVRFQFDVFDGARLVFSHAYDATWRHVLIEIGSGALGDAIAWMPSVEAFRQQHECTVSVRLKPGLRALFEEGYPALQFVDSAAGDAELEGENFYASYRLNCFLPYADRDLQPTDVRVSSRQDFASYMLGVPAIERRPNVVVASSERTIRERYVCIAAQASAQCQYWNNPRGWTALVAHLRACGYRVLCIDRDREYGVPGALNKMPAGAEDFTGERPLQERASLLSHADFFIGLGSGLSWLAWAVRTPVVLISGYAHPKSEFTTPWRVINFNACNSCYNDTTVEFDRADFNWCPRHADEASGRYQCTSAITPEHVMRVIDPLVVTGLR</sequence>
<gene>
    <name evidence="4" type="ORF">ACFPTO_14010</name>
</gene>
<proteinExistence type="predicted"/>
<evidence type="ECO:0000256" key="2">
    <source>
        <dbReference type="ARBA" id="ARBA00022679"/>
    </source>
</evidence>
<keyword evidence="5" id="KW-1185">Reference proteome</keyword>
<keyword evidence="2" id="KW-0808">Transferase</keyword>
<name>A0ABW0JAE7_9BURK</name>
<dbReference type="RefSeq" id="WP_377711932.1">
    <property type="nucleotide sequence ID" value="NZ_JBHSMP010000016.1"/>
</dbReference>